<dbReference type="PANTHER" id="PTHR13932:SF1">
    <property type="entry name" value="OXYGEN-INDEPENDENT COPROPORPHYRINOGEN-III OXIDASE-LIKE PROTEIN HEMZ"/>
    <property type="match status" value="1"/>
</dbReference>
<dbReference type="GO" id="GO:0051539">
    <property type="term" value="F:4 iron, 4 sulfur cluster binding"/>
    <property type="evidence" value="ECO:0007669"/>
    <property type="project" value="TreeGrafter"/>
</dbReference>
<organism evidence="2 3">
    <name type="scientific">Candidatus Roizmanbacteria bacterium GW2011_GWC2_41_7</name>
    <dbReference type="NCBI Taxonomy" id="1618487"/>
    <lineage>
        <taxon>Bacteria</taxon>
        <taxon>Candidatus Roizmaniibacteriota</taxon>
    </lineage>
</organism>
<dbReference type="GO" id="GO:0006779">
    <property type="term" value="P:porphyrin-containing compound biosynthetic process"/>
    <property type="evidence" value="ECO:0007669"/>
    <property type="project" value="TreeGrafter"/>
</dbReference>
<reference evidence="2 3" key="1">
    <citation type="journal article" date="2015" name="Nature">
        <title>rRNA introns, odd ribosomes, and small enigmatic genomes across a large radiation of phyla.</title>
        <authorList>
            <person name="Brown C.T."/>
            <person name="Hug L.A."/>
            <person name="Thomas B.C."/>
            <person name="Sharon I."/>
            <person name="Castelle C.J."/>
            <person name="Singh A."/>
            <person name="Wilkins M.J."/>
            <person name="Williams K.H."/>
            <person name="Banfield J.F."/>
        </authorList>
    </citation>
    <scope>NUCLEOTIDE SEQUENCE [LARGE SCALE GENOMIC DNA]</scope>
</reference>
<dbReference type="InterPro" id="IPR034505">
    <property type="entry name" value="Coproporphyrinogen-III_oxidase"/>
</dbReference>
<accession>A0A0G1A265</accession>
<dbReference type="Gene3D" id="3.30.750.200">
    <property type="match status" value="1"/>
</dbReference>
<dbReference type="AlphaFoldDB" id="A0A0G1A265"/>
<evidence type="ECO:0000313" key="2">
    <source>
        <dbReference type="EMBL" id="KKS19448.1"/>
    </source>
</evidence>
<dbReference type="PATRIC" id="fig|1618487.3.peg.957"/>
<dbReference type="GO" id="GO:0003824">
    <property type="term" value="F:catalytic activity"/>
    <property type="evidence" value="ECO:0007669"/>
    <property type="project" value="InterPro"/>
</dbReference>
<dbReference type="Pfam" id="PF04055">
    <property type="entry name" value="Radical_SAM"/>
    <property type="match status" value="1"/>
</dbReference>
<dbReference type="SUPFAM" id="SSF102114">
    <property type="entry name" value="Radical SAM enzymes"/>
    <property type="match status" value="1"/>
</dbReference>
<gene>
    <name evidence="2" type="ORF">UU78_C0083G0002</name>
</gene>
<dbReference type="GO" id="GO:0005737">
    <property type="term" value="C:cytoplasm"/>
    <property type="evidence" value="ECO:0007669"/>
    <property type="project" value="TreeGrafter"/>
</dbReference>
<evidence type="ECO:0000259" key="1">
    <source>
        <dbReference type="Pfam" id="PF04055"/>
    </source>
</evidence>
<comment type="caution">
    <text evidence="2">The sequence shown here is derived from an EMBL/GenBank/DDBJ whole genome shotgun (WGS) entry which is preliminary data.</text>
</comment>
<dbReference type="InterPro" id="IPR007197">
    <property type="entry name" value="rSAM"/>
</dbReference>
<proteinExistence type="predicted"/>
<dbReference type="EMBL" id="LCBY01000083">
    <property type="protein sequence ID" value="KKS19448.1"/>
    <property type="molecule type" value="Genomic_DNA"/>
</dbReference>
<name>A0A0G1A265_9BACT</name>
<dbReference type="PANTHER" id="PTHR13932">
    <property type="entry name" value="COPROPORPHYRINIGEN III OXIDASE"/>
    <property type="match status" value="1"/>
</dbReference>
<dbReference type="InterPro" id="IPR058240">
    <property type="entry name" value="rSAM_sf"/>
</dbReference>
<protein>
    <submittedName>
        <fullName evidence="2">Coproporphyrinogen dehydrogenase</fullName>
    </submittedName>
</protein>
<feature type="domain" description="Radical SAM core" evidence="1">
    <location>
        <begin position="2"/>
        <end position="55"/>
    </location>
</feature>
<evidence type="ECO:0000313" key="3">
    <source>
        <dbReference type="Proteomes" id="UP000034371"/>
    </source>
</evidence>
<dbReference type="Proteomes" id="UP000034371">
    <property type="component" value="Unassembled WGS sequence"/>
</dbReference>
<sequence>MNDETLKLIGRNHTSQDLIDAYKLARNMGFGNINMDVIVGLPGENIHIFEDTLKQILEMNPESMTVHTMAIKRASRLKEERAGYQLIAEAEAVEMINMAHKYANLMNMHPYYLYRQKNMLGNLENIGYSKPGCESTYNVQIMEEKQSIIAAGAGAITKVVYPEENRIERAFNVKGVEEYITRIDEMIYRKKLLF</sequence>